<dbReference type="VEuPathDB" id="FungiDB:RhiirFUN_020764"/>
<proteinExistence type="predicted"/>
<dbReference type="VEuPathDB" id="FungiDB:FUN_008460"/>
<dbReference type="Proteomes" id="UP000234323">
    <property type="component" value="Unassembled WGS sequence"/>
</dbReference>
<reference evidence="2 3" key="1">
    <citation type="submission" date="2015-10" db="EMBL/GenBank/DDBJ databases">
        <title>Genome analyses suggest a sexual origin of heterokaryosis in a supposedly ancient asexual fungus.</title>
        <authorList>
            <person name="Ropars J."/>
            <person name="Sedzielewska K."/>
            <person name="Noel J."/>
            <person name="Charron P."/>
            <person name="Farinelli L."/>
            <person name="Marton T."/>
            <person name="Kruger M."/>
            <person name="Pelin A."/>
            <person name="Brachmann A."/>
            <person name="Corradi N."/>
        </authorList>
    </citation>
    <scope>NUCLEOTIDE SEQUENCE [LARGE SCALE GENOMIC DNA]</scope>
    <source>
        <strain evidence="2 3">A4</strain>
    </source>
</reference>
<evidence type="ECO:0000256" key="1">
    <source>
        <dbReference type="SAM" id="MobiDB-lite"/>
    </source>
</evidence>
<evidence type="ECO:0000313" key="2">
    <source>
        <dbReference type="EMBL" id="PKY43001.1"/>
    </source>
</evidence>
<feature type="compositionally biased region" description="Basic residues" evidence="1">
    <location>
        <begin position="750"/>
        <end position="759"/>
    </location>
</feature>
<name>A0A2I1G8V1_9GLOM</name>
<dbReference type="EMBL" id="LLXI01000229">
    <property type="protein sequence ID" value="PKY43001.1"/>
    <property type="molecule type" value="Genomic_DNA"/>
</dbReference>
<dbReference type="VEuPathDB" id="FungiDB:RhiirA1_507803"/>
<gene>
    <name evidence="2" type="ORF">RhiirA4_456914</name>
</gene>
<organism evidence="2 3">
    <name type="scientific">Rhizophagus irregularis</name>
    <dbReference type="NCBI Taxonomy" id="588596"/>
    <lineage>
        <taxon>Eukaryota</taxon>
        <taxon>Fungi</taxon>
        <taxon>Fungi incertae sedis</taxon>
        <taxon>Mucoromycota</taxon>
        <taxon>Glomeromycotina</taxon>
        <taxon>Glomeromycetes</taxon>
        <taxon>Glomerales</taxon>
        <taxon>Glomeraceae</taxon>
        <taxon>Rhizophagus</taxon>
    </lineage>
</organism>
<dbReference type="AlphaFoldDB" id="A0A2I1G8V1"/>
<sequence length="863" mass="100102">MNESLIQYNDDGTVNVPFGRIAEWYISKHSLLKSTRLKCQSRKKTPDLIKQNIITVSRVEGAIDFIEWKTNKGETKSTNRIDDTICLTPIGEEYIREIEWECGSIGDCKENCPNHNFSNNLKNYHDMHLCKVRVISESKLSWLKSDKPLRIKITGTHLPPNVLNSYTPSIFKINLTRETRDKIILSRRSDRKTTKEIKMKLLAPYNGENEEILKETLNEQCEVCNNIKLGSFIKRDDRRLKENSGPWTILHYLVTEILKLKNGKKFGNFCIGLDGKYDLNNDHASVLTMVVENNAGCATPLAFGLSNKENNWTIRLAIQAIKQNIPCDHEGCNHEWYYQDLPSGNGFERIRENFTHWNIPWSIRYPLAIAFKIIGRSRSVKQCEGLAVEYAEFVNSLNLNDNIKQKIISDLYNNWICDEWILGFIDAGRLPQNSDDNPMTTNNFTERMNRSIEINHSGIQTVVNFVERLYGLKLNRENITEFSGETNFEAGLSTFFNVQSIEQENQLAHISSDKLRRLNLGRLYFLMEYVKTSNNNNYFYVKKCNQQNILESSYDGKFVKMDEDIAGKLYPLYLKFAKHHYNIVPEQEGYYLTNISSGECLICLDYIWNGSFRDVCKHCHAARFYKESLHAEDIYAYTREVKNQLVVYFKNKERIIPAEKKNKLIYEGDVDVAYNEILRLFELQGSRIFWPSTNKQSDLNKDPFRPELNDNKRKFSTTGAPPKPSAKPRKPSRILCSLENNESFSIQQRTTKRTRKQIRAHKENKSNSESLTYENNNSLTSYNPYFDLNTTTSLPLSTPITFPLHTNISSQPTYSTHTVPNNSYNNSQEQLIYSYPSFPNSLEQFTYVNNSAGLPNTYNMYFH</sequence>
<feature type="region of interest" description="Disordered" evidence="1">
    <location>
        <begin position="699"/>
        <end position="775"/>
    </location>
</feature>
<feature type="compositionally biased region" description="Basic and acidic residues" evidence="1">
    <location>
        <begin position="699"/>
        <end position="713"/>
    </location>
</feature>
<comment type="caution">
    <text evidence="2">The sequence shown here is derived from an EMBL/GenBank/DDBJ whole genome shotgun (WGS) entry which is preliminary data.</text>
</comment>
<protein>
    <submittedName>
        <fullName evidence="2">Uncharacterized protein</fullName>
    </submittedName>
</protein>
<evidence type="ECO:0000313" key="3">
    <source>
        <dbReference type="Proteomes" id="UP000234323"/>
    </source>
</evidence>
<accession>A0A2I1G8V1</accession>
<keyword evidence="3" id="KW-1185">Reference proteome</keyword>